<dbReference type="InterPro" id="IPR015943">
    <property type="entry name" value="WD40/YVTN_repeat-like_dom_sf"/>
</dbReference>
<keyword evidence="5" id="KW-1133">Transmembrane helix</keyword>
<dbReference type="SMART" id="SM00320">
    <property type="entry name" value="WD40"/>
    <property type="match status" value="5"/>
</dbReference>
<organism evidence="6 7">
    <name type="scientific">Panicum miliaceum</name>
    <name type="common">Proso millet</name>
    <name type="synonym">Broomcorn millet</name>
    <dbReference type="NCBI Taxonomy" id="4540"/>
    <lineage>
        <taxon>Eukaryota</taxon>
        <taxon>Viridiplantae</taxon>
        <taxon>Streptophyta</taxon>
        <taxon>Embryophyta</taxon>
        <taxon>Tracheophyta</taxon>
        <taxon>Spermatophyta</taxon>
        <taxon>Magnoliopsida</taxon>
        <taxon>Liliopsida</taxon>
        <taxon>Poales</taxon>
        <taxon>Poaceae</taxon>
        <taxon>PACMAD clade</taxon>
        <taxon>Panicoideae</taxon>
        <taxon>Panicodae</taxon>
        <taxon>Paniceae</taxon>
        <taxon>Panicinae</taxon>
        <taxon>Panicum</taxon>
        <taxon>Panicum sect. Panicum</taxon>
    </lineage>
</organism>
<evidence type="ECO:0000256" key="5">
    <source>
        <dbReference type="SAM" id="Phobius"/>
    </source>
</evidence>
<dbReference type="PANTHER" id="PTHR45282:SF2">
    <property type="entry name" value="OS03G0858400 PROTEIN"/>
    <property type="match status" value="1"/>
</dbReference>
<keyword evidence="5" id="KW-0472">Membrane</keyword>
<dbReference type="Pfam" id="PF04227">
    <property type="entry name" value="Indigoidine_A"/>
    <property type="match status" value="1"/>
</dbReference>
<evidence type="ECO:0000313" key="6">
    <source>
        <dbReference type="EMBL" id="RLN16017.1"/>
    </source>
</evidence>
<dbReference type="PROSITE" id="PS50294">
    <property type="entry name" value="WD_REPEATS_REGION"/>
    <property type="match status" value="2"/>
</dbReference>
<dbReference type="PANTHER" id="PTHR45282">
    <property type="entry name" value="OS03G0858400 PROTEIN"/>
    <property type="match status" value="1"/>
</dbReference>
<dbReference type="EMBL" id="PQIB02000005">
    <property type="protein sequence ID" value="RLN16017.1"/>
    <property type="molecule type" value="Genomic_DNA"/>
</dbReference>
<evidence type="ECO:0000313" key="7">
    <source>
        <dbReference type="Proteomes" id="UP000275267"/>
    </source>
</evidence>
<keyword evidence="7" id="KW-1185">Reference proteome</keyword>
<dbReference type="AlphaFoldDB" id="A0A3L6S509"/>
<evidence type="ECO:0000256" key="3">
    <source>
        <dbReference type="PROSITE-ProRule" id="PRU00221"/>
    </source>
</evidence>
<sequence length="838" mass="89224">MSIAVAPEVAAALARGGAVVALESTIICHGMPYPKNLQTAVEVEAVVRDSGAIPATIAILDGVPHVGLSSEQLKRLAISGRQFQKTARRDIAHVVASGGNGATTVSATMFFAHKVGIPIFVTGAIGGVHRHGEQTMDISSDLTELGKTPVAVISAGVKSILDIPRTLEYLETQGVTVAAYRTNEFPAFFTEISGCQVPCRVDSPEECAKIIHANKNLDLCSGILIAVPIPTQDAASGNLIESAIQKSLKEAEEKRIIGNAITPFMLERVKELTGGSSLEANIALVKNNARLGAEIAVALSNLQKKGKNSKLLSPLLQELHFTVDFPSCGSKYTLIILNGEIGIVEQCLRALVKDFAGRHGRQQQQQQQPTPICHRPPAPIHHRQQQQATTPVEMAASLVSSLTLPLISAVLGGAIALVFLAGYLRRKRAAIAHIPPSATSAAPDQPKHVRPSNQAQHRKGHPRPHHNAADKDAAKKHHHLDVNTLRGHTDSVTALHFSNDGANLSTVCADGAVRIFRIDDTSSKSFKILRINLPAGAHPTGVAFSEGSSSVVVAAQALLGSSLYMYADVSAPPTAQNKQQGKLSPPEIKWSHQKIHGKESVLNLAAAHATHGPGDGSTIIISCSEATDIKVWHGKSGKELGTVDTNQLKNNMADISPNGRFIAAAAFTADVKVWEIVYSKDSSVKEVNKVMQLKGHKSAVTCLCFAPNSEQIITASKDGSIRVWNINVRYHLDEDPKTLRVLPIPLHDSKGSVCQYDHMSISPDGKVLAVTSESTLQWLCVETGAVLDTAEKAHEGHITGIAWAPRKIPNGGVPAFILGTAGVDKKVKLWLAPQVGST</sequence>
<dbReference type="PROSITE" id="PS50082">
    <property type="entry name" value="WD_REPEATS_2"/>
    <property type="match status" value="2"/>
</dbReference>
<dbReference type="InterPro" id="IPR036322">
    <property type="entry name" value="WD40_repeat_dom_sf"/>
</dbReference>
<feature type="transmembrane region" description="Helical" evidence="5">
    <location>
        <begin position="402"/>
        <end position="424"/>
    </location>
</feature>
<evidence type="ECO:0000256" key="1">
    <source>
        <dbReference type="ARBA" id="ARBA00022574"/>
    </source>
</evidence>
<comment type="caution">
    <text evidence="6">The sequence shown here is derived from an EMBL/GenBank/DDBJ whole genome shotgun (WGS) entry which is preliminary data.</text>
</comment>
<dbReference type="InterPro" id="IPR001680">
    <property type="entry name" value="WD40_rpt"/>
</dbReference>
<keyword evidence="5" id="KW-0812">Transmembrane</keyword>
<dbReference type="GO" id="GO:0004730">
    <property type="term" value="F:pseudouridylate synthase activity"/>
    <property type="evidence" value="ECO:0007669"/>
    <property type="project" value="InterPro"/>
</dbReference>
<dbReference type="SUPFAM" id="SSF110581">
    <property type="entry name" value="Indigoidine synthase A-like"/>
    <property type="match status" value="1"/>
</dbReference>
<evidence type="ECO:0000256" key="4">
    <source>
        <dbReference type="SAM" id="MobiDB-lite"/>
    </source>
</evidence>
<dbReference type="InterPro" id="IPR019775">
    <property type="entry name" value="WD40_repeat_CS"/>
</dbReference>
<keyword evidence="1 3" id="KW-0853">WD repeat</keyword>
<evidence type="ECO:0000256" key="2">
    <source>
        <dbReference type="ARBA" id="ARBA00022737"/>
    </source>
</evidence>
<keyword evidence="2" id="KW-0677">Repeat</keyword>
<feature type="region of interest" description="Disordered" evidence="4">
    <location>
        <begin position="359"/>
        <end position="389"/>
    </location>
</feature>
<proteinExistence type="inferred from homology"/>
<dbReference type="Proteomes" id="UP000275267">
    <property type="component" value="Unassembled WGS sequence"/>
</dbReference>
<dbReference type="HAMAP" id="MF_01876">
    <property type="entry name" value="PsiMP_glycosidase"/>
    <property type="match status" value="1"/>
</dbReference>
<accession>A0A3L6S509</accession>
<dbReference type="SUPFAM" id="SSF50978">
    <property type="entry name" value="WD40 repeat-like"/>
    <property type="match status" value="1"/>
</dbReference>
<dbReference type="Gene3D" id="3.40.1790.10">
    <property type="entry name" value="Indigoidine synthase domain"/>
    <property type="match status" value="1"/>
</dbReference>
<feature type="region of interest" description="Disordered" evidence="4">
    <location>
        <begin position="436"/>
        <end position="477"/>
    </location>
</feature>
<dbReference type="Pfam" id="PF00400">
    <property type="entry name" value="WD40"/>
    <property type="match status" value="2"/>
</dbReference>
<dbReference type="PROSITE" id="PS00678">
    <property type="entry name" value="WD_REPEATS_1"/>
    <property type="match status" value="1"/>
</dbReference>
<dbReference type="InterPro" id="IPR007342">
    <property type="entry name" value="PsuG"/>
</dbReference>
<feature type="repeat" description="WD" evidence="3">
    <location>
        <begin position="693"/>
        <end position="727"/>
    </location>
</feature>
<dbReference type="OrthoDB" id="346371at2759"/>
<reference evidence="7" key="1">
    <citation type="journal article" date="2019" name="Nat. Commun.">
        <title>The genome of broomcorn millet.</title>
        <authorList>
            <person name="Zou C."/>
            <person name="Miki D."/>
            <person name="Li D."/>
            <person name="Tang Q."/>
            <person name="Xiao L."/>
            <person name="Rajput S."/>
            <person name="Deng P."/>
            <person name="Jia W."/>
            <person name="Huang R."/>
            <person name="Zhang M."/>
            <person name="Sun Y."/>
            <person name="Hu J."/>
            <person name="Fu X."/>
            <person name="Schnable P.S."/>
            <person name="Li F."/>
            <person name="Zhang H."/>
            <person name="Feng B."/>
            <person name="Zhu X."/>
            <person name="Liu R."/>
            <person name="Schnable J.C."/>
            <person name="Zhu J.-K."/>
            <person name="Zhang H."/>
        </authorList>
    </citation>
    <scope>NUCLEOTIDE SEQUENCE [LARGE SCALE GENOMIC DNA]</scope>
</reference>
<name>A0A3L6S509_PANMI</name>
<dbReference type="STRING" id="4540.A0A3L6S509"/>
<feature type="repeat" description="WD" evidence="3">
    <location>
        <begin position="485"/>
        <end position="526"/>
    </location>
</feature>
<dbReference type="InterPro" id="IPR022830">
    <property type="entry name" value="Indigdn_synthA-like"/>
</dbReference>
<feature type="compositionally biased region" description="Basic residues" evidence="4">
    <location>
        <begin position="456"/>
        <end position="466"/>
    </location>
</feature>
<protein>
    <submittedName>
        <fullName evidence="6">Transducin beta-like protein 2</fullName>
    </submittedName>
</protein>
<dbReference type="Gene3D" id="2.130.10.10">
    <property type="entry name" value="YVTN repeat-like/Quinoprotein amine dehydrogenase"/>
    <property type="match status" value="3"/>
</dbReference>
<gene>
    <name evidence="6" type="ORF">C2845_PM02G40870</name>
</gene>